<feature type="compositionally biased region" description="Basic and acidic residues" evidence="1">
    <location>
        <begin position="1"/>
        <end position="27"/>
    </location>
</feature>
<organism evidence="2">
    <name type="scientific">bioreactor metagenome</name>
    <dbReference type="NCBI Taxonomy" id="1076179"/>
    <lineage>
        <taxon>unclassified sequences</taxon>
        <taxon>metagenomes</taxon>
        <taxon>ecological metagenomes</taxon>
    </lineage>
</organism>
<gene>
    <name evidence="2" type="ORF">SDC9_54872</name>
</gene>
<name>A0A644WXM8_9ZZZZ</name>
<dbReference type="AlphaFoldDB" id="A0A644WXM8"/>
<sequence>MSSFIPREKLDKKAKRKLDQSRRRSWEETNPVTKTIENKKIYNRKKPSNRYDDDGTRVFSYC</sequence>
<proteinExistence type="predicted"/>
<evidence type="ECO:0000313" key="2">
    <source>
        <dbReference type="EMBL" id="MPM08559.1"/>
    </source>
</evidence>
<comment type="caution">
    <text evidence="2">The sequence shown here is derived from an EMBL/GenBank/DDBJ whole genome shotgun (WGS) entry which is preliminary data.</text>
</comment>
<dbReference type="EMBL" id="VSSQ01001463">
    <property type="protein sequence ID" value="MPM08559.1"/>
    <property type="molecule type" value="Genomic_DNA"/>
</dbReference>
<accession>A0A644WXM8</accession>
<reference evidence="2" key="1">
    <citation type="submission" date="2019-08" db="EMBL/GenBank/DDBJ databases">
        <authorList>
            <person name="Kucharzyk K."/>
            <person name="Murdoch R.W."/>
            <person name="Higgins S."/>
            <person name="Loffler F."/>
        </authorList>
    </citation>
    <scope>NUCLEOTIDE SEQUENCE</scope>
</reference>
<evidence type="ECO:0000256" key="1">
    <source>
        <dbReference type="SAM" id="MobiDB-lite"/>
    </source>
</evidence>
<protein>
    <submittedName>
        <fullName evidence="2">Uncharacterized protein</fullName>
    </submittedName>
</protein>
<feature type="region of interest" description="Disordered" evidence="1">
    <location>
        <begin position="1"/>
        <end position="62"/>
    </location>
</feature>